<dbReference type="EMBL" id="CAFBMX010000003">
    <property type="protein sequence ID" value="CAB4922354.1"/>
    <property type="molecule type" value="Genomic_DNA"/>
</dbReference>
<dbReference type="EC" id="6.1.1.21" evidence="2"/>
<dbReference type="Gene3D" id="3.30.930.10">
    <property type="entry name" value="Bira Bifunctional Protein, Domain 2"/>
    <property type="match status" value="1"/>
</dbReference>
<dbReference type="PROSITE" id="PS50862">
    <property type="entry name" value="AA_TRNA_LIGASE_II"/>
    <property type="match status" value="1"/>
</dbReference>
<dbReference type="InterPro" id="IPR045864">
    <property type="entry name" value="aa-tRNA-synth_II/BPL/LPL"/>
</dbReference>
<evidence type="ECO:0000256" key="3">
    <source>
        <dbReference type="ARBA" id="ARBA00022741"/>
    </source>
</evidence>
<evidence type="ECO:0000256" key="2">
    <source>
        <dbReference type="ARBA" id="ARBA00012815"/>
    </source>
</evidence>
<dbReference type="Pfam" id="PF13393">
    <property type="entry name" value="tRNA-synt_His"/>
    <property type="match status" value="1"/>
</dbReference>
<accession>A0A6J7HQP5</accession>
<feature type="domain" description="Aminoacyl-transfer RNA synthetases class-II family profile" evidence="6">
    <location>
        <begin position="1"/>
        <end position="324"/>
    </location>
</feature>
<dbReference type="Gene3D" id="3.40.50.800">
    <property type="entry name" value="Anticodon-binding domain"/>
    <property type="match status" value="1"/>
</dbReference>
<evidence type="ECO:0000259" key="6">
    <source>
        <dbReference type="PROSITE" id="PS50862"/>
    </source>
</evidence>
<dbReference type="GO" id="GO:0005524">
    <property type="term" value="F:ATP binding"/>
    <property type="evidence" value="ECO:0007669"/>
    <property type="project" value="InterPro"/>
</dbReference>
<organism evidence="7">
    <name type="scientific">freshwater metagenome</name>
    <dbReference type="NCBI Taxonomy" id="449393"/>
    <lineage>
        <taxon>unclassified sequences</taxon>
        <taxon>metagenomes</taxon>
        <taxon>ecological metagenomes</taxon>
    </lineage>
</organism>
<dbReference type="PANTHER" id="PTHR43707">
    <property type="entry name" value="HISTIDYL-TRNA SYNTHETASE"/>
    <property type="match status" value="1"/>
</dbReference>
<comment type="catalytic activity">
    <reaction evidence="5">
        <text>tRNA(His) + L-histidine + ATP = L-histidyl-tRNA(His) + AMP + diphosphate + H(+)</text>
        <dbReference type="Rhea" id="RHEA:17313"/>
        <dbReference type="Rhea" id="RHEA-COMP:9665"/>
        <dbReference type="Rhea" id="RHEA-COMP:9689"/>
        <dbReference type="ChEBI" id="CHEBI:15378"/>
        <dbReference type="ChEBI" id="CHEBI:30616"/>
        <dbReference type="ChEBI" id="CHEBI:33019"/>
        <dbReference type="ChEBI" id="CHEBI:57595"/>
        <dbReference type="ChEBI" id="CHEBI:78442"/>
        <dbReference type="ChEBI" id="CHEBI:78527"/>
        <dbReference type="ChEBI" id="CHEBI:456215"/>
        <dbReference type="EC" id="6.1.1.21"/>
    </reaction>
</comment>
<evidence type="ECO:0000313" key="7">
    <source>
        <dbReference type="EMBL" id="CAB4922354.1"/>
    </source>
</evidence>
<dbReference type="SUPFAM" id="SSF52954">
    <property type="entry name" value="Class II aaRS ABD-related"/>
    <property type="match status" value="1"/>
</dbReference>
<dbReference type="InterPro" id="IPR041715">
    <property type="entry name" value="HisRS-like_core"/>
</dbReference>
<keyword evidence="3" id="KW-0547">Nucleotide-binding</keyword>
<dbReference type="InterPro" id="IPR036621">
    <property type="entry name" value="Anticodon-bd_dom_sf"/>
</dbReference>
<evidence type="ECO:0000256" key="5">
    <source>
        <dbReference type="ARBA" id="ARBA00047639"/>
    </source>
</evidence>
<reference evidence="7" key="1">
    <citation type="submission" date="2020-05" db="EMBL/GenBank/DDBJ databases">
        <authorList>
            <person name="Chiriac C."/>
            <person name="Salcher M."/>
            <person name="Ghai R."/>
            <person name="Kavagutti S V."/>
        </authorList>
    </citation>
    <scope>NUCLEOTIDE SEQUENCE</scope>
</reference>
<dbReference type="AlphaFoldDB" id="A0A6J7HQP5"/>
<evidence type="ECO:0000256" key="4">
    <source>
        <dbReference type="ARBA" id="ARBA00030619"/>
    </source>
</evidence>
<dbReference type="HAMAP" id="MF_00127">
    <property type="entry name" value="His_tRNA_synth"/>
    <property type="match status" value="1"/>
</dbReference>
<gene>
    <name evidence="7" type="ORF">UFOPK3674_00615</name>
</gene>
<dbReference type="GO" id="GO:0005737">
    <property type="term" value="C:cytoplasm"/>
    <property type="evidence" value="ECO:0007669"/>
    <property type="project" value="InterPro"/>
</dbReference>
<evidence type="ECO:0000256" key="1">
    <source>
        <dbReference type="ARBA" id="ARBA00008226"/>
    </source>
</evidence>
<proteinExistence type="inferred from homology"/>
<dbReference type="PANTHER" id="PTHR43707:SF1">
    <property type="entry name" value="HISTIDINE--TRNA LIGASE, MITOCHONDRIAL-RELATED"/>
    <property type="match status" value="1"/>
</dbReference>
<dbReference type="CDD" id="cd00773">
    <property type="entry name" value="HisRS-like_core"/>
    <property type="match status" value="1"/>
</dbReference>
<dbReference type="NCBIfam" id="TIGR00442">
    <property type="entry name" value="hisS"/>
    <property type="match status" value="1"/>
</dbReference>
<dbReference type="InterPro" id="IPR015807">
    <property type="entry name" value="His-tRNA-ligase"/>
</dbReference>
<dbReference type="Pfam" id="PF03129">
    <property type="entry name" value="HGTP_anticodon"/>
    <property type="match status" value="1"/>
</dbReference>
<dbReference type="GO" id="GO:0006427">
    <property type="term" value="P:histidyl-tRNA aminoacylation"/>
    <property type="evidence" value="ECO:0007669"/>
    <property type="project" value="InterPro"/>
</dbReference>
<dbReference type="InterPro" id="IPR004516">
    <property type="entry name" value="HisRS/HisZ"/>
</dbReference>
<dbReference type="SUPFAM" id="SSF55681">
    <property type="entry name" value="Class II aaRS and biotin synthetases"/>
    <property type="match status" value="1"/>
</dbReference>
<protein>
    <recommendedName>
        <fullName evidence="2">histidine--tRNA ligase</fullName>
        <ecNumber evidence="2">6.1.1.21</ecNumber>
    </recommendedName>
    <alternativeName>
        <fullName evidence="4">Histidyl-tRNA synthetase</fullName>
    </alternativeName>
</protein>
<dbReference type="GO" id="GO:0004821">
    <property type="term" value="F:histidine-tRNA ligase activity"/>
    <property type="evidence" value="ECO:0007669"/>
    <property type="project" value="UniProtKB-EC"/>
</dbReference>
<name>A0A6J7HQP5_9ZZZZ</name>
<dbReference type="PIRSF" id="PIRSF001549">
    <property type="entry name" value="His-tRNA_synth"/>
    <property type="match status" value="1"/>
</dbReference>
<comment type="similarity">
    <text evidence="1">Belongs to the class-II aminoacyl-tRNA synthetase family.</text>
</comment>
<dbReference type="InterPro" id="IPR004154">
    <property type="entry name" value="Anticodon-bd"/>
</dbReference>
<dbReference type="InterPro" id="IPR006195">
    <property type="entry name" value="aa-tRNA-synth_II"/>
</dbReference>
<sequence>MSERLQAPRGTFDVLPEQSALRAQVEEVARRVLESAGYRRIETPAFEDTDVFRRAVGASTDIVQKEMYTFEDAGGRSLTLRPEVTAPIVRAYLEHGMHKLAQPVKLWYLSSCFRYERAQAGRYRQFWQIGAEALGSDDAAVDAESILLLHTILAELGVAGMRLRIASLGTPASRAHYRELLQDHLRRHEDELAAEVRERIDLNPLRAFDSDHPGTRTVMAKAPVLMDHLDDADRDHFASVLGMLEAAHIPYEVDGTLVRGLDYYTRTVFEFTSDALGAQSGVGGGGRYDGLAEQLGGSPVCGMGWAAGVERMLLAAEHLPVPEPICDLYVAMAQGTPAERVQAFALAAEARSAGVPTQLELAGRSLKGQFKQADRCGAAYVAILGPEGIELKDMQTGAQESLDTSAAVVAHVLRGRHADA</sequence>